<feature type="chain" id="PRO_5029702874" description="EGF-like domain-containing protein" evidence="1">
    <location>
        <begin position="26"/>
        <end position="219"/>
    </location>
</feature>
<dbReference type="EMBL" id="JAATIQ010000096">
    <property type="protein sequence ID" value="KAF4383780.1"/>
    <property type="molecule type" value="Genomic_DNA"/>
</dbReference>
<dbReference type="PANTHER" id="PTHR33881:SF7">
    <property type="entry name" value="NEUROGENIC LOCUS NOTCH-LIKE PROTEIN"/>
    <property type="match status" value="1"/>
</dbReference>
<organism evidence="3 4">
    <name type="scientific">Cannabis sativa</name>
    <name type="common">Hemp</name>
    <name type="synonym">Marijuana</name>
    <dbReference type="NCBI Taxonomy" id="3483"/>
    <lineage>
        <taxon>Eukaryota</taxon>
        <taxon>Viridiplantae</taxon>
        <taxon>Streptophyta</taxon>
        <taxon>Embryophyta</taxon>
        <taxon>Tracheophyta</taxon>
        <taxon>Spermatophyta</taxon>
        <taxon>Magnoliopsida</taxon>
        <taxon>eudicotyledons</taxon>
        <taxon>Gunneridae</taxon>
        <taxon>Pentapetalae</taxon>
        <taxon>rosids</taxon>
        <taxon>fabids</taxon>
        <taxon>Rosales</taxon>
        <taxon>Cannabaceae</taxon>
        <taxon>Cannabis</taxon>
    </lineage>
</organism>
<gene>
    <name evidence="3" type="ORF">G4B88_020102</name>
</gene>
<dbReference type="InterPro" id="IPR000742">
    <property type="entry name" value="EGF"/>
</dbReference>
<dbReference type="Proteomes" id="UP000583929">
    <property type="component" value="Unassembled WGS sequence"/>
</dbReference>
<evidence type="ECO:0000259" key="2">
    <source>
        <dbReference type="SMART" id="SM00181"/>
    </source>
</evidence>
<evidence type="ECO:0000313" key="3">
    <source>
        <dbReference type="EMBL" id="KAF4383780.1"/>
    </source>
</evidence>
<evidence type="ECO:0000256" key="1">
    <source>
        <dbReference type="SAM" id="SignalP"/>
    </source>
</evidence>
<dbReference type="SMART" id="SM00181">
    <property type="entry name" value="EGF"/>
    <property type="match status" value="2"/>
</dbReference>
<dbReference type="AlphaFoldDB" id="A0A7J6GN48"/>
<feature type="signal peptide" evidence="1">
    <location>
        <begin position="1"/>
        <end position="25"/>
    </location>
</feature>
<feature type="domain" description="EGF-like" evidence="2">
    <location>
        <begin position="43"/>
        <end position="89"/>
    </location>
</feature>
<evidence type="ECO:0000313" key="4">
    <source>
        <dbReference type="Proteomes" id="UP000583929"/>
    </source>
</evidence>
<proteinExistence type="predicted"/>
<sequence>MAMAMASSTFLCVSLLVLHLQPAAPSSVGDLLSPILAPVFDDICKPVQCGKGTCKASSDTTFLFECVCQPGWKQTTSNQTDHLKFLPCVIPDCTMDYSCTKAPSVKDKATKPDDTVFDPCRWSECRAGSCNATSAFTYDCKCPAGYSNLLNISSFPCFQSCELGMDCSNLGLFPTNNSSPSTPSAADNSKNQACSISQGHSLWLIITMVFVSMIMSNQY</sequence>
<keyword evidence="4" id="KW-1185">Reference proteome</keyword>
<name>A0A7J6GN48_CANSA</name>
<comment type="caution">
    <text evidence="3">The sequence shown here is derived from an EMBL/GenBank/DDBJ whole genome shotgun (WGS) entry which is preliminary data.</text>
</comment>
<accession>A0A7J6GN48</accession>
<protein>
    <recommendedName>
        <fullName evidence="2">EGF-like domain-containing protein</fullName>
    </recommendedName>
</protein>
<dbReference type="PANTHER" id="PTHR33881">
    <property type="entry name" value="NEUROGENIC LOCUS NOTCH-LIKE PROTEIN"/>
    <property type="match status" value="1"/>
</dbReference>
<feature type="domain" description="EGF-like" evidence="2">
    <location>
        <begin position="119"/>
        <end position="162"/>
    </location>
</feature>
<reference evidence="3 4" key="1">
    <citation type="journal article" date="2020" name="bioRxiv">
        <title>Sequence and annotation of 42 cannabis genomes reveals extensive copy number variation in cannabinoid synthesis and pathogen resistance genes.</title>
        <authorList>
            <person name="Mckernan K.J."/>
            <person name="Helbert Y."/>
            <person name="Kane L.T."/>
            <person name="Ebling H."/>
            <person name="Zhang L."/>
            <person name="Liu B."/>
            <person name="Eaton Z."/>
            <person name="Mclaughlin S."/>
            <person name="Kingan S."/>
            <person name="Baybayan P."/>
            <person name="Concepcion G."/>
            <person name="Jordan M."/>
            <person name="Riva A."/>
            <person name="Barbazuk W."/>
            <person name="Harkins T."/>
        </authorList>
    </citation>
    <scope>NUCLEOTIDE SEQUENCE [LARGE SCALE GENOMIC DNA]</scope>
    <source>
        <strain evidence="4">cv. Jamaican Lion 4</strain>
        <tissue evidence="3">Leaf</tissue>
    </source>
</reference>
<keyword evidence="1" id="KW-0732">Signal</keyword>